<dbReference type="Proteomes" id="UP001597045">
    <property type="component" value="Unassembled WGS sequence"/>
</dbReference>
<comment type="caution">
    <text evidence="2">The sequence shown here is derived from an EMBL/GenBank/DDBJ whole genome shotgun (WGS) entry which is preliminary data.</text>
</comment>
<protein>
    <submittedName>
        <fullName evidence="2">Uncharacterized protein</fullName>
    </submittedName>
</protein>
<name>A0ABW3M993_9PSEU</name>
<evidence type="ECO:0000313" key="2">
    <source>
        <dbReference type="EMBL" id="MFD1047148.1"/>
    </source>
</evidence>
<accession>A0ABW3M993</accession>
<organism evidence="2 3">
    <name type="scientific">Kibdelosporangium lantanae</name>
    <dbReference type="NCBI Taxonomy" id="1497396"/>
    <lineage>
        <taxon>Bacteria</taxon>
        <taxon>Bacillati</taxon>
        <taxon>Actinomycetota</taxon>
        <taxon>Actinomycetes</taxon>
        <taxon>Pseudonocardiales</taxon>
        <taxon>Pseudonocardiaceae</taxon>
        <taxon>Kibdelosporangium</taxon>
    </lineage>
</organism>
<reference evidence="3" key="1">
    <citation type="journal article" date="2019" name="Int. J. Syst. Evol. Microbiol.">
        <title>The Global Catalogue of Microorganisms (GCM) 10K type strain sequencing project: providing services to taxonomists for standard genome sequencing and annotation.</title>
        <authorList>
            <consortium name="The Broad Institute Genomics Platform"/>
            <consortium name="The Broad Institute Genome Sequencing Center for Infectious Disease"/>
            <person name="Wu L."/>
            <person name="Ma J."/>
        </authorList>
    </citation>
    <scope>NUCLEOTIDE SEQUENCE [LARGE SCALE GENOMIC DNA]</scope>
    <source>
        <strain evidence="3">JCM 31486</strain>
    </source>
</reference>
<keyword evidence="3" id="KW-1185">Reference proteome</keyword>
<sequence length="110" mass="11732">MVRTSSAVNTSPRMASALPNDRLSHSSAASASTLTPLCCHSSIRILNSCNENRNSIRNVLPINREPGSAGSTRRFRYDNASSSTGRNARTAASITVSSLATRFGFGGRSW</sequence>
<gene>
    <name evidence="2" type="ORF">ACFQ1S_17145</name>
</gene>
<dbReference type="EMBL" id="JBHTIS010000948">
    <property type="protein sequence ID" value="MFD1047148.1"/>
    <property type="molecule type" value="Genomic_DNA"/>
</dbReference>
<feature type="compositionally biased region" description="Polar residues" evidence="1">
    <location>
        <begin position="79"/>
        <end position="90"/>
    </location>
</feature>
<evidence type="ECO:0000256" key="1">
    <source>
        <dbReference type="SAM" id="MobiDB-lite"/>
    </source>
</evidence>
<feature type="non-terminal residue" evidence="2">
    <location>
        <position position="110"/>
    </location>
</feature>
<evidence type="ECO:0000313" key="3">
    <source>
        <dbReference type="Proteomes" id="UP001597045"/>
    </source>
</evidence>
<feature type="compositionally biased region" description="Polar residues" evidence="1">
    <location>
        <begin position="1"/>
        <end position="13"/>
    </location>
</feature>
<feature type="region of interest" description="Disordered" evidence="1">
    <location>
        <begin position="61"/>
        <end position="90"/>
    </location>
</feature>
<feature type="region of interest" description="Disordered" evidence="1">
    <location>
        <begin position="1"/>
        <end position="22"/>
    </location>
</feature>
<proteinExistence type="predicted"/>